<evidence type="ECO:0000313" key="1">
    <source>
        <dbReference type="EMBL" id="MDC4242727.1"/>
    </source>
</evidence>
<organism evidence="1 2">
    <name type="scientific">Clostridium tertium</name>
    <dbReference type="NCBI Taxonomy" id="1559"/>
    <lineage>
        <taxon>Bacteria</taxon>
        <taxon>Bacillati</taxon>
        <taxon>Bacillota</taxon>
        <taxon>Clostridia</taxon>
        <taxon>Eubacteriales</taxon>
        <taxon>Clostridiaceae</taxon>
        <taxon>Clostridium</taxon>
    </lineage>
</organism>
<dbReference type="EMBL" id="JAMRYU010000115">
    <property type="protein sequence ID" value="MDC4242727.1"/>
    <property type="molecule type" value="Genomic_DNA"/>
</dbReference>
<dbReference type="AlphaFoldDB" id="A0A9X3XSW2"/>
<feature type="non-terminal residue" evidence="1">
    <location>
        <position position="92"/>
    </location>
</feature>
<protein>
    <submittedName>
        <fullName evidence="1">Phage head-tail connector protein</fullName>
    </submittedName>
</protein>
<comment type="caution">
    <text evidence="1">The sequence shown here is derived from an EMBL/GenBank/DDBJ whole genome shotgun (WGS) entry which is preliminary data.</text>
</comment>
<name>A0A9X3XSW2_9CLOT</name>
<sequence length="92" mass="10502">MTQLEKLKIRLEIKDTNQDELLNMILEDAESEILDFCNRDILPIKAKSLQRELAIIYYNRLGSEGETSRSEGGVSVSYSTEIPESIKNRLIA</sequence>
<dbReference type="Gene3D" id="1.10.246.150">
    <property type="match status" value="1"/>
</dbReference>
<dbReference type="Pfam" id="PF05135">
    <property type="entry name" value="Phage_connect_1"/>
    <property type="match status" value="1"/>
</dbReference>
<dbReference type="Proteomes" id="UP001141183">
    <property type="component" value="Unassembled WGS sequence"/>
</dbReference>
<reference evidence="1" key="1">
    <citation type="submission" date="2022-05" db="EMBL/GenBank/DDBJ databases">
        <title>Draft genome sequence of Clostridium tertium strain CP3 isolated from Peru.</title>
        <authorList>
            <person name="Hurtado R."/>
            <person name="Lima L."/>
            <person name="Sousa T."/>
            <person name="Jaiswal A.K."/>
            <person name="Tiwari S."/>
            <person name="Maturrano L."/>
            <person name="Brenig B."/>
            <person name="Azevedo V."/>
        </authorList>
    </citation>
    <scope>NUCLEOTIDE SEQUENCE</scope>
    <source>
        <strain evidence="1">CP3</strain>
    </source>
</reference>
<keyword evidence="2" id="KW-1185">Reference proteome</keyword>
<evidence type="ECO:0000313" key="2">
    <source>
        <dbReference type="Proteomes" id="UP001141183"/>
    </source>
</evidence>
<dbReference type="CDD" id="cd08055">
    <property type="entry name" value="gp15"/>
    <property type="match status" value="1"/>
</dbReference>
<dbReference type="RefSeq" id="WP_272470959.1">
    <property type="nucleotide sequence ID" value="NZ_JAMRYU010000115.1"/>
</dbReference>
<proteinExistence type="predicted"/>
<dbReference type="InterPro" id="IPR053746">
    <property type="entry name" value="Viral_HT_Connector_Assembly"/>
</dbReference>
<gene>
    <name evidence="1" type="ORF">NE398_21660</name>
</gene>
<dbReference type="InterPro" id="IPR021146">
    <property type="entry name" value="Phage_gp6-like_head-tail"/>
</dbReference>
<accession>A0A9X3XSW2</accession>